<feature type="region of interest" description="Disordered" evidence="1">
    <location>
        <begin position="49"/>
        <end position="83"/>
    </location>
</feature>
<sequence length="83" mass="8900">MVRQKSPEALAVMNYISSLFGNVQEMAGDQRQASQDPGSTVSMATSARAAAAENMHVTISEDDLPDSPEQADLPDRPPPEREG</sequence>
<feature type="compositionally biased region" description="Basic and acidic residues" evidence="1">
    <location>
        <begin position="73"/>
        <end position="83"/>
    </location>
</feature>
<reference evidence="3" key="1">
    <citation type="journal article" date="2019" name="Int. J. Syst. Evol. Microbiol.">
        <title>The Global Catalogue of Microorganisms (GCM) 10K type strain sequencing project: providing services to taxonomists for standard genome sequencing and annotation.</title>
        <authorList>
            <consortium name="The Broad Institute Genomics Platform"/>
            <consortium name="The Broad Institute Genome Sequencing Center for Infectious Disease"/>
            <person name="Wu L."/>
            <person name="Ma J."/>
        </authorList>
    </citation>
    <scope>NUCLEOTIDE SEQUENCE [LARGE SCALE GENOMIC DNA]</scope>
    <source>
        <strain evidence="3">CCUG 63369</strain>
    </source>
</reference>
<protein>
    <submittedName>
        <fullName evidence="2">Uncharacterized protein</fullName>
    </submittedName>
</protein>
<gene>
    <name evidence="2" type="ORF">ACFQZU_14695</name>
</gene>
<accession>A0ABW3BHL3</accession>
<name>A0ABW3BHL3_9ACTN</name>
<evidence type="ECO:0000256" key="1">
    <source>
        <dbReference type="SAM" id="MobiDB-lite"/>
    </source>
</evidence>
<proteinExistence type="predicted"/>
<dbReference type="EMBL" id="JBHTHR010000513">
    <property type="protein sequence ID" value="MFD0802557.1"/>
    <property type="molecule type" value="Genomic_DNA"/>
</dbReference>
<keyword evidence="3" id="KW-1185">Reference proteome</keyword>
<evidence type="ECO:0000313" key="2">
    <source>
        <dbReference type="EMBL" id="MFD0802557.1"/>
    </source>
</evidence>
<evidence type="ECO:0000313" key="3">
    <source>
        <dbReference type="Proteomes" id="UP001596956"/>
    </source>
</evidence>
<organism evidence="2 3">
    <name type="scientific">Streptomonospora algeriensis</name>
    <dbReference type="NCBI Taxonomy" id="995084"/>
    <lineage>
        <taxon>Bacteria</taxon>
        <taxon>Bacillati</taxon>
        <taxon>Actinomycetota</taxon>
        <taxon>Actinomycetes</taxon>
        <taxon>Streptosporangiales</taxon>
        <taxon>Nocardiopsidaceae</taxon>
        <taxon>Streptomonospora</taxon>
    </lineage>
</organism>
<comment type="caution">
    <text evidence="2">The sequence shown here is derived from an EMBL/GenBank/DDBJ whole genome shotgun (WGS) entry which is preliminary data.</text>
</comment>
<dbReference type="Proteomes" id="UP001596956">
    <property type="component" value="Unassembled WGS sequence"/>
</dbReference>